<dbReference type="EMBL" id="LAZP02000110">
    <property type="protein sequence ID" value="PFH60733.1"/>
    <property type="molecule type" value="Genomic_DNA"/>
</dbReference>
<keyword evidence="3" id="KW-1185">Reference proteome</keyword>
<reference evidence="2 3" key="1">
    <citation type="journal article" date="2015" name="BMC Genomics">
        <title>Gene expression during zombie ant biting behavior reflects the complexity underlying fungal parasitic behavioral manipulation.</title>
        <authorList>
            <person name="de Bekker C."/>
            <person name="Ohm R.A."/>
            <person name="Loreto R.G."/>
            <person name="Sebastian A."/>
            <person name="Albert I."/>
            <person name="Merrow M."/>
            <person name="Brachmann A."/>
            <person name="Hughes D.P."/>
        </authorList>
    </citation>
    <scope>NUCLEOTIDE SEQUENCE [LARGE SCALE GENOMIC DNA]</scope>
    <source>
        <strain evidence="2 3">SC16a</strain>
    </source>
</reference>
<comment type="caution">
    <text evidence="2">The sequence shown here is derived from an EMBL/GenBank/DDBJ whole genome shotgun (WGS) entry which is preliminary data.</text>
</comment>
<dbReference type="Proteomes" id="UP000037136">
    <property type="component" value="Unassembled WGS sequence"/>
</dbReference>
<evidence type="ECO:0000313" key="2">
    <source>
        <dbReference type="EMBL" id="PFH60733.1"/>
    </source>
</evidence>
<evidence type="ECO:0000313" key="3">
    <source>
        <dbReference type="Proteomes" id="UP000037136"/>
    </source>
</evidence>
<gene>
    <name evidence="2" type="ORF">XA68_10441</name>
</gene>
<proteinExistence type="predicted"/>
<organism evidence="2 3">
    <name type="scientific">Ophiocordyceps unilateralis</name>
    <name type="common">Zombie-ant fungus</name>
    <name type="synonym">Torrubia unilateralis</name>
    <dbReference type="NCBI Taxonomy" id="268505"/>
    <lineage>
        <taxon>Eukaryota</taxon>
        <taxon>Fungi</taxon>
        <taxon>Dikarya</taxon>
        <taxon>Ascomycota</taxon>
        <taxon>Pezizomycotina</taxon>
        <taxon>Sordariomycetes</taxon>
        <taxon>Hypocreomycetidae</taxon>
        <taxon>Hypocreales</taxon>
        <taxon>Ophiocordycipitaceae</taxon>
        <taxon>Ophiocordyceps</taxon>
    </lineage>
</organism>
<sequence length="277" mass="30576">MNRGSWPTSTDGSSDVQVAPLAPPADSPPQRCSADWRADQGIRKRQGSWLFFFSASVEAKVREGENQVPCRQTWQKPDHGAKLTGQERIRGLVERLRRDAHASHLHPSTSLNTVCTTSLKPLTTGHMDGRLAGAPAPRTPLANWLSARTLYKHRGEKAPMWDPRARYPSCSHGLFPLSFSALRNRTFSPCWPGRCEETEAGAVAMVMPIRFATASQVKVKKKFVAQTCQTRPHTHAQASHTPLGLVLSPIPSTMLQGKSDGTVHIHRGPTPAWRWAT</sequence>
<accession>A0A2A9PIM2</accession>
<feature type="region of interest" description="Disordered" evidence="1">
    <location>
        <begin position="1"/>
        <end position="34"/>
    </location>
</feature>
<protein>
    <submittedName>
        <fullName evidence="2">Uncharacterized protein</fullName>
    </submittedName>
</protein>
<reference evidence="2 3" key="2">
    <citation type="journal article" date="2017" name="Sci. Rep.">
        <title>Ant-infecting Ophiocordyceps genomes reveal a high diversity of potential behavioral manipulation genes and a possible major role for enterotoxins.</title>
        <authorList>
            <person name="de Bekker C."/>
            <person name="Ohm R.A."/>
            <person name="Evans H.C."/>
            <person name="Brachmann A."/>
            <person name="Hughes D.P."/>
        </authorList>
    </citation>
    <scope>NUCLEOTIDE SEQUENCE [LARGE SCALE GENOMIC DNA]</scope>
    <source>
        <strain evidence="2 3">SC16a</strain>
    </source>
</reference>
<evidence type="ECO:0000256" key="1">
    <source>
        <dbReference type="SAM" id="MobiDB-lite"/>
    </source>
</evidence>
<name>A0A2A9PIM2_OPHUN</name>
<dbReference type="AlphaFoldDB" id="A0A2A9PIM2"/>
<feature type="compositionally biased region" description="Polar residues" evidence="1">
    <location>
        <begin position="1"/>
        <end position="16"/>
    </location>
</feature>